<dbReference type="GO" id="GO:0016740">
    <property type="term" value="F:transferase activity"/>
    <property type="evidence" value="ECO:0007669"/>
    <property type="project" value="UniProtKB-KW"/>
</dbReference>
<evidence type="ECO:0000313" key="2">
    <source>
        <dbReference type="EMBL" id="SKB94815.1"/>
    </source>
</evidence>
<dbReference type="InterPro" id="IPR001763">
    <property type="entry name" value="Rhodanese-like_dom"/>
</dbReference>
<dbReference type="OrthoDB" id="9800872at2"/>
<organism evidence="2 3">
    <name type="scientific">Soonwooa buanensis</name>
    <dbReference type="NCBI Taxonomy" id="619805"/>
    <lineage>
        <taxon>Bacteria</taxon>
        <taxon>Pseudomonadati</taxon>
        <taxon>Bacteroidota</taxon>
        <taxon>Flavobacteriia</taxon>
        <taxon>Flavobacteriales</taxon>
        <taxon>Weeksellaceae</taxon>
        <taxon>Chryseobacterium group</taxon>
        <taxon>Soonwooa</taxon>
    </lineage>
</organism>
<dbReference type="PANTHER" id="PTHR43031">
    <property type="entry name" value="FAD-DEPENDENT OXIDOREDUCTASE"/>
    <property type="match status" value="1"/>
</dbReference>
<dbReference type="SMART" id="SM00450">
    <property type="entry name" value="RHOD"/>
    <property type="match status" value="1"/>
</dbReference>
<dbReference type="SUPFAM" id="SSF52821">
    <property type="entry name" value="Rhodanese/Cell cycle control phosphatase"/>
    <property type="match status" value="1"/>
</dbReference>
<evidence type="ECO:0000259" key="1">
    <source>
        <dbReference type="PROSITE" id="PS50206"/>
    </source>
</evidence>
<dbReference type="Proteomes" id="UP000191112">
    <property type="component" value="Unassembled WGS sequence"/>
</dbReference>
<accession>A0A1T5FF84</accession>
<dbReference type="PROSITE" id="PS50206">
    <property type="entry name" value="RHODANESE_3"/>
    <property type="match status" value="1"/>
</dbReference>
<keyword evidence="2" id="KW-0808">Transferase</keyword>
<dbReference type="EMBL" id="FUYZ01000006">
    <property type="protein sequence ID" value="SKB94815.1"/>
    <property type="molecule type" value="Genomic_DNA"/>
</dbReference>
<gene>
    <name evidence="2" type="ORF">SAMN05660477_02016</name>
</gene>
<protein>
    <submittedName>
        <fullName evidence="2">Rhodanese-related sulfurtransferase</fullName>
    </submittedName>
</protein>
<name>A0A1T5FF84_9FLAO</name>
<dbReference type="InterPro" id="IPR050229">
    <property type="entry name" value="GlpE_sulfurtransferase"/>
</dbReference>
<dbReference type="STRING" id="619805.SAMN05660477_02016"/>
<proteinExistence type="predicted"/>
<dbReference type="AlphaFoldDB" id="A0A1T5FF84"/>
<feature type="domain" description="Rhodanese" evidence="1">
    <location>
        <begin position="22"/>
        <end position="99"/>
    </location>
</feature>
<keyword evidence="3" id="KW-1185">Reference proteome</keyword>
<dbReference type="PANTHER" id="PTHR43031:SF18">
    <property type="entry name" value="RHODANESE-RELATED SULFURTRANSFERASES"/>
    <property type="match status" value="1"/>
</dbReference>
<evidence type="ECO:0000313" key="3">
    <source>
        <dbReference type="Proteomes" id="UP000191112"/>
    </source>
</evidence>
<dbReference type="Pfam" id="PF00581">
    <property type="entry name" value="Rhodanese"/>
    <property type="match status" value="1"/>
</dbReference>
<dbReference type="Gene3D" id="3.40.250.10">
    <property type="entry name" value="Rhodanese-like domain"/>
    <property type="match status" value="1"/>
</dbReference>
<dbReference type="InterPro" id="IPR036873">
    <property type="entry name" value="Rhodanese-like_dom_sf"/>
</dbReference>
<sequence length="106" mass="11711">MIIDFLKKIFGSEDSEKLMEAITNGATLIDVRSKGEFASGSIKNAVNIPLNEISNQKNKLKNKENIVVFCRSGMRSKQAQSILKQAGFENVFNGGSLQNMKKLTTN</sequence>
<dbReference type="CDD" id="cd00158">
    <property type="entry name" value="RHOD"/>
    <property type="match status" value="1"/>
</dbReference>
<reference evidence="2 3" key="1">
    <citation type="submission" date="2017-02" db="EMBL/GenBank/DDBJ databases">
        <authorList>
            <person name="Peterson S.W."/>
        </authorList>
    </citation>
    <scope>NUCLEOTIDE SEQUENCE [LARGE SCALE GENOMIC DNA]</scope>
    <source>
        <strain evidence="2 3">DSM 22323</strain>
    </source>
</reference>
<dbReference type="RefSeq" id="WP_079667246.1">
    <property type="nucleotide sequence ID" value="NZ_FUYZ01000006.1"/>
</dbReference>